<dbReference type="Gene3D" id="1.10.287.70">
    <property type="match status" value="1"/>
</dbReference>
<dbReference type="Gene3D" id="1.20.120.350">
    <property type="entry name" value="Voltage-gated potassium channels. Chain C"/>
    <property type="match status" value="1"/>
</dbReference>
<keyword evidence="4 7" id="KW-1133">Transmembrane helix</keyword>
<organism evidence="9 10">
    <name type="scientific">Effrenium voratum</name>
    <dbReference type="NCBI Taxonomy" id="2562239"/>
    <lineage>
        <taxon>Eukaryota</taxon>
        <taxon>Sar</taxon>
        <taxon>Alveolata</taxon>
        <taxon>Dinophyceae</taxon>
        <taxon>Suessiales</taxon>
        <taxon>Symbiodiniaceae</taxon>
        <taxon>Effrenium</taxon>
    </lineage>
</organism>
<dbReference type="InterPro" id="IPR027359">
    <property type="entry name" value="Volt_channel_dom_sf"/>
</dbReference>
<proteinExistence type="predicted"/>
<keyword evidence="10" id="KW-1185">Reference proteome</keyword>
<dbReference type="SMART" id="SM00054">
    <property type="entry name" value="EFh"/>
    <property type="match status" value="2"/>
</dbReference>
<dbReference type="Pfam" id="PF00520">
    <property type="entry name" value="Ion_trans"/>
    <property type="match status" value="1"/>
</dbReference>
<feature type="transmembrane region" description="Helical" evidence="7">
    <location>
        <begin position="253"/>
        <end position="272"/>
    </location>
</feature>
<dbReference type="PROSITE" id="PS00018">
    <property type="entry name" value="EF_HAND_1"/>
    <property type="match status" value="1"/>
</dbReference>
<dbReference type="PANTHER" id="PTHR10037:SF62">
    <property type="entry name" value="SODIUM CHANNEL PROTEIN 60E"/>
    <property type="match status" value="1"/>
</dbReference>
<dbReference type="InterPro" id="IPR018247">
    <property type="entry name" value="EF_Hand_1_Ca_BS"/>
</dbReference>
<evidence type="ECO:0000256" key="4">
    <source>
        <dbReference type="ARBA" id="ARBA00022989"/>
    </source>
</evidence>
<feature type="transmembrane region" description="Helical" evidence="7">
    <location>
        <begin position="215"/>
        <end position="241"/>
    </location>
</feature>
<evidence type="ECO:0000256" key="1">
    <source>
        <dbReference type="ARBA" id="ARBA00004141"/>
    </source>
</evidence>
<dbReference type="GO" id="GO:0005248">
    <property type="term" value="F:voltage-gated sodium channel activity"/>
    <property type="evidence" value="ECO:0007669"/>
    <property type="project" value="TreeGrafter"/>
</dbReference>
<keyword evidence="3" id="KW-0106">Calcium</keyword>
<dbReference type="PROSITE" id="PS50222">
    <property type="entry name" value="EF_HAND_2"/>
    <property type="match status" value="1"/>
</dbReference>
<dbReference type="AlphaFoldDB" id="A0AA36ILE7"/>
<reference evidence="9" key="1">
    <citation type="submission" date="2023-08" db="EMBL/GenBank/DDBJ databases">
        <authorList>
            <person name="Chen Y."/>
            <person name="Shah S."/>
            <person name="Dougan E. K."/>
            <person name="Thang M."/>
            <person name="Chan C."/>
        </authorList>
    </citation>
    <scope>NUCLEOTIDE SEQUENCE</scope>
</reference>
<dbReference type="SUPFAM" id="SSF81324">
    <property type="entry name" value="Voltage-gated potassium channels"/>
    <property type="match status" value="1"/>
</dbReference>
<dbReference type="Pfam" id="PF13202">
    <property type="entry name" value="EF-hand_5"/>
    <property type="match status" value="1"/>
</dbReference>
<dbReference type="GO" id="GO:0005509">
    <property type="term" value="F:calcium ion binding"/>
    <property type="evidence" value="ECO:0007669"/>
    <property type="project" value="InterPro"/>
</dbReference>
<evidence type="ECO:0000313" key="10">
    <source>
        <dbReference type="Proteomes" id="UP001178507"/>
    </source>
</evidence>
<feature type="transmembrane region" description="Helical" evidence="7">
    <location>
        <begin position="292"/>
        <end position="312"/>
    </location>
</feature>
<dbReference type="Proteomes" id="UP001178507">
    <property type="component" value="Unassembled WGS sequence"/>
</dbReference>
<dbReference type="GO" id="GO:0001518">
    <property type="term" value="C:voltage-gated sodium channel complex"/>
    <property type="evidence" value="ECO:0007669"/>
    <property type="project" value="TreeGrafter"/>
</dbReference>
<gene>
    <name evidence="9" type="ORF">EVOR1521_LOCUS14640</name>
</gene>
<sequence length="591" mass="66863">MLRPPELVQAVQLPEDEPVALADEAFHWGSEFLGVGGALSAEFRLLLHRLVEQHVQELQSERADRAERASERRAAERAERETAERAEREGHCEKSAQLGSDEKKAFAMASRSGSRNSKTSAFAGALTKQHEALPAVHASQILDVWESKDTGMIDEWDAALKNRSWAEFVQSTSYEFIMAGILSLNVLWMAFELQLYGSWSGDALVAKPPEVDSEFWAACFMTGDLIFTILFGIDVTVRICVLKTAFFRSPLNYIDITVTFTSVLEVVVYYTVRLPLNSAFFRLLRIGKLARAIRMLTMTSALASLQLLVKCLAASRDMLFWSFLLLALVQGVACLVVSTLCRDYVDNPALDVKLREEVYQYYGTFTRSFLTMFEVLFANWGPPCRILVENVSEWFSVFFLLYRCVLGFAVLNVVNAVFVQQTMKTASSDEELAFKQKQKDMATYTRKVKRLFQTIDISGDGAINLEEFAKLVSSPKLQFWMGQLELEYHDLLSLFEFLDNGDGEITLMEFIDGAVRLRGNAKALDVWRMETKLEVLFQEVLTALDPKTMRQASTRVQDVFNHSSFKHIKCTTHAMRNAVADEMEFCSTETG</sequence>
<dbReference type="InterPro" id="IPR043203">
    <property type="entry name" value="VGCC_Ca_Na"/>
</dbReference>
<dbReference type="InterPro" id="IPR011992">
    <property type="entry name" value="EF-hand-dom_pair"/>
</dbReference>
<feature type="domain" description="EF-hand" evidence="8">
    <location>
        <begin position="443"/>
        <end position="478"/>
    </location>
</feature>
<feature type="transmembrane region" description="Helical" evidence="7">
    <location>
        <begin position="319"/>
        <end position="340"/>
    </location>
</feature>
<feature type="transmembrane region" description="Helical" evidence="7">
    <location>
        <begin position="176"/>
        <end position="195"/>
    </location>
</feature>
<keyword evidence="5 7" id="KW-0472">Membrane</keyword>
<feature type="transmembrane region" description="Helical" evidence="7">
    <location>
        <begin position="394"/>
        <end position="418"/>
    </location>
</feature>
<evidence type="ECO:0000259" key="8">
    <source>
        <dbReference type="PROSITE" id="PS50222"/>
    </source>
</evidence>
<feature type="region of interest" description="Disordered" evidence="6">
    <location>
        <begin position="57"/>
        <end position="97"/>
    </location>
</feature>
<dbReference type="InterPro" id="IPR002048">
    <property type="entry name" value="EF_hand_dom"/>
</dbReference>
<evidence type="ECO:0000256" key="5">
    <source>
        <dbReference type="ARBA" id="ARBA00023136"/>
    </source>
</evidence>
<protein>
    <recommendedName>
        <fullName evidence="8">EF-hand domain-containing protein</fullName>
    </recommendedName>
</protein>
<dbReference type="InterPro" id="IPR005821">
    <property type="entry name" value="Ion_trans_dom"/>
</dbReference>
<dbReference type="Gene3D" id="1.10.238.10">
    <property type="entry name" value="EF-hand"/>
    <property type="match status" value="1"/>
</dbReference>
<evidence type="ECO:0000256" key="3">
    <source>
        <dbReference type="ARBA" id="ARBA00022837"/>
    </source>
</evidence>
<dbReference type="SUPFAM" id="SSF47473">
    <property type="entry name" value="EF-hand"/>
    <property type="match status" value="1"/>
</dbReference>
<dbReference type="PANTHER" id="PTHR10037">
    <property type="entry name" value="VOLTAGE-GATED CATION CHANNEL CALCIUM AND SODIUM"/>
    <property type="match status" value="1"/>
</dbReference>
<name>A0AA36ILE7_9DINO</name>
<dbReference type="CDD" id="cd00051">
    <property type="entry name" value="EFh"/>
    <property type="match status" value="1"/>
</dbReference>
<evidence type="ECO:0000256" key="6">
    <source>
        <dbReference type="SAM" id="MobiDB-lite"/>
    </source>
</evidence>
<evidence type="ECO:0000256" key="2">
    <source>
        <dbReference type="ARBA" id="ARBA00022692"/>
    </source>
</evidence>
<evidence type="ECO:0000256" key="7">
    <source>
        <dbReference type="SAM" id="Phobius"/>
    </source>
</evidence>
<evidence type="ECO:0000313" key="9">
    <source>
        <dbReference type="EMBL" id="CAJ1388883.1"/>
    </source>
</evidence>
<dbReference type="EMBL" id="CAUJNA010001779">
    <property type="protein sequence ID" value="CAJ1388883.1"/>
    <property type="molecule type" value="Genomic_DNA"/>
</dbReference>
<keyword evidence="2 7" id="KW-0812">Transmembrane</keyword>
<comment type="caution">
    <text evidence="9">The sequence shown here is derived from an EMBL/GenBank/DDBJ whole genome shotgun (WGS) entry which is preliminary data.</text>
</comment>
<comment type="subcellular location">
    <subcellularLocation>
        <location evidence="1">Membrane</location>
        <topology evidence="1">Multi-pass membrane protein</topology>
    </subcellularLocation>
</comment>
<accession>A0AA36ILE7</accession>